<reference evidence="3 4" key="1">
    <citation type="submission" date="2016-12" db="EMBL/GenBank/DDBJ databases">
        <title>Candidatus Reconcilibacillus cellulovorans genome.</title>
        <authorList>
            <person name="Kolinko S."/>
            <person name="Wu Y.-W."/>
            <person name="Tachea F."/>
            <person name="Denzel E."/>
            <person name="Hiras J."/>
            <person name="Baecker N."/>
            <person name="Chan L.J."/>
            <person name="Eichorst S.A."/>
            <person name="Frey D."/>
            <person name="Adams P.D."/>
            <person name="Pray T."/>
            <person name="Tanjore D."/>
            <person name="Petzold C.J."/>
            <person name="Gladden J.M."/>
            <person name="Simmons B.A."/>
            <person name="Singer S.W."/>
        </authorList>
    </citation>
    <scope>NUCLEOTIDE SEQUENCE [LARGE SCALE GENOMIC DNA]</scope>
    <source>
        <strain evidence="3">JTherm</strain>
    </source>
</reference>
<feature type="transmembrane region" description="Helical" evidence="1">
    <location>
        <begin position="14"/>
        <end position="34"/>
    </location>
</feature>
<dbReference type="Proteomes" id="UP000243688">
    <property type="component" value="Unassembled WGS sequence"/>
</dbReference>
<sequence length="375" mass="41690">MNGFPLGPADIHRFSFALVFPVLLLIIHMSIRLYRSGGMVRRRSAFVWMCLALSASAVHEASPLLFGASDAAQWADRWMETAAFLWMQLSLFQLYNVPRSGHYVGLLAALAPAAVLSAATAVLPADAEDLLFRLYRFALVALCYWVLPERTGQPALYRAMLAVDFLVLGVEAVNRYAYGGGSVALLAAERGVRFLFYTMLFAFLFERTVELLHGIYRTAVTDGLTGLYNRSYAERRLSACVRHKTVTGLLFVDIDNFKRLNDTHGHAKGDEAIRQVARILAEEAATCGFAARFGGEEMIVVVTNPGEPLDDLAERIRKTVERRTDVTVSIGYVRYRSGMTARDLLRFADEAMYRAKTAGKNRTVAYGRKPLSPTP</sequence>
<comment type="caution">
    <text evidence="3">The sequence shown here is derived from an EMBL/GenBank/DDBJ whole genome shotgun (WGS) entry which is preliminary data.</text>
</comment>
<dbReference type="EMBL" id="MOXJ01000034">
    <property type="protein sequence ID" value="PDO09593.1"/>
    <property type="molecule type" value="Genomic_DNA"/>
</dbReference>
<keyword evidence="1" id="KW-1133">Transmembrane helix</keyword>
<dbReference type="PANTHER" id="PTHR45138">
    <property type="entry name" value="REGULATORY COMPONENTS OF SENSORY TRANSDUCTION SYSTEM"/>
    <property type="match status" value="1"/>
</dbReference>
<dbReference type="InterPro" id="IPR000160">
    <property type="entry name" value="GGDEF_dom"/>
</dbReference>
<dbReference type="GO" id="GO:0043709">
    <property type="term" value="P:cell adhesion involved in single-species biofilm formation"/>
    <property type="evidence" value="ECO:0007669"/>
    <property type="project" value="TreeGrafter"/>
</dbReference>
<dbReference type="PANTHER" id="PTHR45138:SF9">
    <property type="entry name" value="DIGUANYLATE CYCLASE DGCM-RELATED"/>
    <property type="match status" value="1"/>
</dbReference>
<keyword evidence="1" id="KW-0472">Membrane</keyword>
<accession>A0A2A6DXY5</accession>
<feature type="domain" description="GGDEF" evidence="2">
    <location>
        <begin position="245"/>
        <end position="368"/>
    </location>
</feature>
<name>A0A2A6DXY5_9BACL</name>
<dbReference type="InterPro" id="IPR043128">
    <property type="entry name" value="Rev_trsase/Diguanyl_cyclase"/>
</dbReference>
<keyword evidence="1" id="KW-0812">Transmembrane</keyword>
<proteinExistence type="predicted"/>
<dbReference type="PROSITE" id="PS50887">
    <property type="entry name" value="GGDEF"/>
    <property type="match status" value="1"/>
</dbReference>
<dbReference type="GO" id="GO:1902201">
    <property type="term" value="P:negative regulation of bacterial-type flagellum-dependent cell motility"/>
    <property type="evidence" value="ECO:0007669"/>
    <property type="project" value="TreeGrafter"/>
</dbReference>
<evidence type="ECO:0000313" key="3">
    <source>
        <dbReference type="EMBL" id="PDO09593.1"/>
    </source>
</evidence>
<evidence type="ECO:0000256" key="1">
    <source>
        <dbReference type="SAM" id="Phobius"/>
    </source>
</evidence>
<evidence type="ECO:0000313" key="4">
    <source>
        <dbReference type="Proteomes" id="UP000243688"/>
    </source>
</evidence>
<dbReference type="Gene3D" id="3.30.70.270">
    <property type="match status" value="1"/>
</dbReference>
<dbReference type="AlphaFoldDB" id="A0A2A6DXY5"/>
<dbReference type="InterPro" id="IPR029787">
    <property type="entry name" value="Nucleotide_cyclase"/>
</dbReference>
<evidence type="ECO:0000259" key="2">
    <source>
        <dbReference type="PROSITE" id="PS50887"/>
    </source>
</evidence>
<dbReference type="GO" id="GO:0005886">
    <property type="term" value="C:plasma membrane"/>
    <property type="evidence" value="ECO:0007669"/>
    <property type="project" value="TreeGrafter"/>
</dbReference>
<feature type="transmembrane region" description="Helical" evidence="1">
    <location>
        <begin position="104"/>
        <end position="124"/>
    </location>
</feature>
<dbReference type="Pfam" id="PF00990">
    <property type="entry name" value="GGDEF"/>
    <property type="match status" value="1"/>
</dbReference>
<gene>
    <name evidence="3" type="ORF">BLM47_11865</name>
</gene>
<dbReference type="SUPFAM" id="SSF55073">
    <property type="entry name" value="Nucleotide cyclase"/>
    <property type="match status" value="1"/>
</dbReference>
<organism evidence="3 4">
    <name type="scientific">Candidatus Reconcilbacillus cellulovorans</name>
    <dbReference type="NCBI Taxonomy" id="1906605"/>
    <lineage>
        <taxon>Bacteria</taxon>
        <taxon>Bacillati</taxon>
        <taxon>Bacillota</taxon>
        <taxon>Bacilli</taxon>
        <taxon>Bacillales</taxon>
        <taxon>Paenibacillaceae</taxon>
        <taxon>Candidatus Reconcilbacillus</taxon>
    </lineage>
</organism>
<dbReference type="SMART" id="SM00267">
    <property type="entry name" value="GGDEF"/>
    <property type="match status" value="1"/>
</dbReference>
<protein>
    <recommendedName>
        <fullName evidence="2">GGDEF domain-containing protein</fullName>
    </recommendedName>
</protein>
<dbReference type="GO" id="GO:0052621">
    <property type="term" value="F:diguanylate cyclase activity"/>
    <property type="evidence" value="ECO:0007669"/>
    <property type="project" value="TreeGrafter"/>
</dbReference>
<dbReference type="CDD" id="cd01949">
    <property type="entry name" value="GGDEF"/>
    <property type="match status" value="1"/>
</dbReference>
<dbReference type="InterPro" id="IPR050469">
    <property type="entry name" value="Diguanylate_Cyclase"/>
</dbReference>
<dbReference type="NCBIfam" id="TIGR00254">
    <property type="entry name" value="GGDEF"/>
    <property type="match status" value="1"/>
</dbReference>